<evidence type="ECO:0000313" key="3">
    <source>
        <dbReference type="EMBL" id="KAF2871173.1"/>
    </source>
</evidence>
<protein>
    <submittedName>
        <fullName evidence="3">Uncharacterized protein</fullName>
    </submittedName>
</protein>
<evidence type="ECO:0000256" key="2">
    <source>
        <dbReference type="SAM" id="Phobius"/>
    </source>
</evidence>
<feature type="transmembrane region" description="Helical" evidence="2">
    <location>
        <begin position="208"/>
        <end position="230"/>
    </location>
</feature>
<name>A0A7C8IA49_9PLEO</name>
<comment type="caution">
    <text evidence="3">The sequence shown here is derived from an EMBL/GenBank/DDBJ whole genome shotgun (WGS) entry which is preliminary data.</text>
</comment>
<dbReference type="Proteomes" id="UP000481861">
    <property type="component" value="Unassembled WGS sequence"/>
</dbReference>
<sequence>MALLNTASVWTFPSPALPSTLVNYTADLAVSTNAFNLIHTSLSSPPRSGFGSLGSSLRANDIVEPRWSESVQNEIYSLNAYCLVCPTLSKEDEGSAWGACENYTENPTRNTTAELRDPEADLKWRIPWPEEEESAISVCLFALLLREDLGVDFSQTFLVSRGEREVPYLYNEEVPEGKEFGLVVSATPTSSPIPIATPGPKEGGDLEYMYVIVGALLGTGLISGIVYMAWRFLGRRNKTDLVSEKTGGEEASIGSKWDAKYRSPPPAYHEIVVAQGSGQGSKVESSRQYTSETRK</sequence>
<accession>A0A7C8IA49</accession>
<gene>
    <name evidence="3" type="ORF">BDV95DRAFT_607444</name>
</gene>
<evidence type="ECO:0000313" key="4">
    <source>
        <dbReference type="Proteomes" id="UP000481861"/>
    </source>
</evidence>
<keyword evidence="2" id="KW-0472">Membrane</keyword>
<evidence type="ECO:0000256" key="1">
    <source>
        <dbReference type="SAM" id="MobiDB-lite"/>
    </source>
</evidence>
<reference evidence="3 4" key="1">
    <citation type="submission" date="2020-01" db="EMBL/GenBank/DDBJ databases">
        <authorList>
            <consortium name="DOE Joint Genome Institute"/>
            <person name="Haridas S."/>
            <person name="Albert R."/>
            <person name="Binder M."/>
            <person name="Bloem J."/>
            <person name="Labutti K."/>
            <person name="Salamov A."/>
            <person name="Andreopoulos B."/>
            <person name="Baker S.E."/>
            <person name="Barry K."/>
            <person name="Bills G."/>
            <person name="Bluhm B.H."/>
            <person name="Cannon C."/>
            <person name="Castanera R."/>
            <person name="Culley D.E."/>
            <person name="Daum C."/>
            <person name="Ezra D."/>
            <person name="Gonzalez J.B."/>
            <person name="Henrissat B."/>
            <person name="Kuo A."/>
            <person name="Liang C."/>
            <person name="Lipzen A."/>
            <person name="Lutzoni F."/>
            <person name="Magnuson J."/>
            <person name="Mondo S."/>
            <person name="Nolan M."/>
            <person name="Ohm R."/>
            <person name="Pangilinan J."/>
            <person name="Park H.-J.H."/>
            <person name="Ramirez L."/>
            <person name="Alfaro M."/>
            <person name="Sun H."/>
            <person name="Tritt A."/>
            <person name="Yoshinaga Y."/>
            <person name="Zwiers L.-H.L."/>
            <person name="Turgeon B.G."/>
            <person name="Goodwin S.B."/>
            <person name="Spatafora J.W."/>
            <person name="Crous P.W."/>
            <person name="Grigoriev I.V."/>
        </authorList>
    </citation>
    <scope>NUCLEOTIDE SEQUENCE [LARGE SCALE GENOMIC DNA]</scope>
    <source>
        <strain evidence="3 4">CBS 611.86</strain>
    </source>
</reference>
<proteinExistence type="predicted"/>
<feature type="compositionally biased region" description="Polar residues" evidence="1">
    <location>
        <begin position="280"/>
        <end position="295"/>
    </location>
</feature>
<dbReference type="AlphaFoldDB" id="A0A7C8IA49"/>
<organism evidence="3 4">
    <name type="scientific">Massariosphaeria phaeospora</name>
    <dbReference type="NCBI Taxonomy" id="100035"/>
    <lineage>
        <taxon>Eukaryota</taxon>
        <taxon>Fungi</taxon>
        <taxon>Dikarya</taxon>
        <taxon>Ascomycota</taxon>
        <taxon>Pezizomycotina</taxon>
        <taxon>Dothideomycetes</taxon>
        <taxon>Pleosporomycetidae</taxon>
        <taxon>Pleosporales</taxon>
        <taxon>Pleosporales incertae sedis</taxon>
        <taxon>Massariosphaeria</taxon>
    </lineage>
</organism>
<keyword evidence="4" id="KW-1185">Reference proteome</keyword>
<feature type="region of interest" description="Disordered" evidence="1">
    <location>
        <begin position="273"/>
        <end position="295"/>
    </location>
</feature>
<keyword evidence="2" id="KW-1133">Transmembrane helix</keyword>
<dbReference type="EMBL" id="JAADJZ010000012">
    <property type="protein sequence ID" value="KAF2871173.1"/>
    <property type="molecule type" value="Genomic_DNA"/>
</dbReference>
<keyword evidence="2" id="KW-0812">Transmembrane</keyword>